<dbReference type="OrthoDB" id="7026973at2"/>
<gene>
    <name evidence="2" type="ORF">F1720_11205</name>
    <name evidence="3" type="ORF">SAMN04490181_2291</name>
</gene>
<dbReference type="RefSeq" id="WP_146552234.1">
    <property type="nucleotide sequence ID" value="NZ_BMNU01000007.1"/>
</dbReference>
<evidence type="ECO:0000313" key="4">
    <source>
        <dbReference type="Proteomes" id="UP000199620"/>
    </source>
</evidence>
<reference evidence="3 4" key="1">
    <citation type="submission" date="2016-10" db="EMBL/GenBank/DDBJ databases">
        <authorList>
            <person name="Varghese N."/>
            <person name="Submissions S."/>
        </authorList>
    </citation>
    <scope>NUCLEOTIDE SEQUENCE [LARGE SCALE GENOMIC DNA]</scope>
    <source>
        <strain evidence="3 4">BS2771</strain>
    </source>
</reference>
<dbReference type="Proteomes" id="UP000325296">
    <property type="component" value="Unassembled WGS sequence"/>
</dbReference>
<name>A0A5B2UX31_9PSED</name>
<protein>
    <submittedName>
        <fullName evidence="2">Uncharacterized protein</fullName>
    </submittedName>
</protein>
<keyword evidence="4" id="KW-1185">Reference proteome</keyword>
<dbReference type="AlphaFoldDB" id="A0A5B2UX31"/>
<proteinExistence type="predicted"/>
<feature type="compositionally biased region" description="Polar residues" evidence="1">
    <location>
        <begin position="55"/>
        <end position="66"/>
    </location>
</feature>
<evidence type="ECO:0000313" key="2">
    <source>
        <dbReference type="EMBL" id="KAA2230549.1"/>
    </source>
</evidence>
<dbReference type="EMBL" id="VUOL01000005">
    <property type="protein sequence ID" value="KAA2230549.1"/>
    <property type="molecule type" value="Genomic_DNA"/>
</dbReference>
<sequence>MNEEQIERVRELVRIVANDDGTDFDTAFNVSMKVLKLHAIDNAPKGAASGGGKSQARSNQADHVSD</sequence>
<evidence type="ECO:0000313" key="3">
    <source>
        <dbReference type="EMBL" id="SDU96664.1"/>
    </source>
</evidence>
<organism evidence="2 5">
    <name type="scientific">Pseudomonas brenneri</name>
    <dbReference type="NCBI Taxonomy" id="129817"/>
    <lineage>
        <taxon>Bacteria</taxon>
        <taxon>Pseudomonadati</taxon>
        <taxon>Pseudomonadota</taxon>
        <taxon>Gammaproteobacteria</taxon>
        <taxon>Pseudomonadales</taxon>
        <taxon>Pseudomonadaceae</taxon>
        <taxon>Pseudomonas</taxon>
    </lineage>
</organism>
<evidence type="ECO:0000313" key="5">
    <source>
        <dbReference type="Proteomes" id="UP000325296"/>
    </source>
</evidence>
<dbReference type="EMBL" id="LT629800">
    <property type="protein sequence ID" value="SDU96664.1"/>
    <property type="molecule type" value="Genomic_DNA"/>
</dbReference>
<evidence type="ECO:0000256" key="1">
    <source>
        <dbReference type="SAM" id="MobiDB-lite"/>
    </source>
</evidence>
<feature type="region of interest" description="Disordered" evidence="1">
    <location>
        <begin position="43"/>
        <end position="66"/>
    </location>
</feature>
<accession>A0A5B2UX31</accession>
<dbReference type="Proteomes" id="UP000199620">
    <property type="component" value="Chromosome I"/>
</dbReference>
<reference evidence="2 5" key="2">
    <citation type="submission" date="2019-09" db="EMBL/GenBank/DDBJ databases">
        <title>Draft genome sequence of Pseudomonas brenneri CCUG 51514(T).</title>
        <authorList>
            <person name="Tunovic T."/>
            <person name="Pineiro-Iglesias B."/>
            <person name="Unosson C."/>
            <person name="Inganas E."/>
            <person name="Ohlen M."/>
            <person name="Cardew S."/>
            <person name="Jensie-Markopoulos S."/>
            <person name="Salva-Serra F."/>
            <person name="Jaen-Luchoro D."/>
            <person name="Svensson-Stadler L."/>
            <person name="Chun J."/>
            <person name="Moore E."/>
        </authorList>
    </citation>
    <scope>NUCLEOTIDE SEQUENCE [LARGE SCALE GENOMIC DNA]</scope>
    <source>
        <strain evidence="2 5">CCUG 51514</strain>
    </source>
</reference>